<name>A0A086ZN34_9BIFI</name>
<evidence type="ECO:0000313" key="4">
    <source>
        <dbReference type="Proteomes" id="UP000029108"/>
    </source>
</evidence>
<dbReference type="AlphaFoldDB" id="A0A086ZN34"/>
<evidence type="ECO:0000256" key="1">
    <source>
        <dbReference type="ARBA" id="ARBA00022649"/>
    </source>
</evidence>
<organism evidence="3 4">
    <name type="scientific">Bifidobacterium biavatii DSM 23969</name>
    <dbReference type="NCBI Taxonomy" id="1437608"/>
    <lineage>
        <taxon>Bacteria</taxon>
        <taxon>Bacillati</taxon>
        <taxon>Actinomycetota</taxon>
        <taxon>Actinomycetes</taxon>
        <taxon>Bifidobacteriales</taxon>
        <taxon>Bifidobacteriaceae</taxon>
        <taxon>Bifidobacterium</taxon>
    </lineage>
</organism>
<dbReference type="Pfam" id="PF08681">
    <property type="entry name" value="TacA1"/>
    <property type="match status" value="1"/>
</dbReference>
<evidence type="ECO:0000313" key="3">
    <source>
        <dbReference type="EMBL" id="KFI47934.1"/>
    </source>
</evidence>
<dbReference type="Proteomes" id="UP000029108">
    <property type="component" value="Unassembled WGS sequence"/>
</dbReference>
<dbReference type="eggNOG" id="ENOG5031TGH">
    <property type="taxonomic scope" value="Bacteria"/>
</dbReference>
<dbReference type="Gene3D" id="1.20.5.780">
    <property type="entry name" value="Single helix bin"/>
    <property type="match status" value="1"/>
</dbReference>
<dbReference type="InterPro" id="IPR010985">
    <property type="entry name" value="Ribbon_hlx_hlx"/>
</dbReference>
<dbReference type="SUPFAM" id="SSF47598">
    <property type="entry name" value="Ribbon-helix-helix"/>
    <property type="match status" value="1"/>
</dbReference>
<keyword evidence="1" id="KW-1277">Toxin-antitoxin system</keyword>
<dbReference type="PANTHER" id="PTHR35401">
    <property type="entry name" value="COPG FAMILY HELIX-TURN-HELIX PROTEIN-RELATED-RELATED"/>
    <property type="match status" value="1"/>
</dbReference>
<dbReference type="GO" id="GO:0006355">
    <property type="term" value="P:regulation of DNA-templated transcription"/>
    <property type="evidence" value="ECO:0007669"/>
    <property type="project" value="InterPro"/>
</dbReference>
<evidence type="ECO:0000256" key="2">
    <source>
        <dbReference type="ARBA" id="ARBA00049988"/>
    </source>
</evidence>
<reference evidence="3 4" key="1">
    <citation type="submission" date="2014-03" db="EMBL/GenBank/DDBJ databases">
        <title>Genomics of Bifidobacteria.</title>
        <authorList>
            <person name="Ventura M."/>
            <person name="Milani C."/>
            <person name="Lugli G.A."/>
        </authorList>
    </citation>
    <scope>NUCLEOTIDE SEQUENCE [LARGE SCALE GENOMIC DNA]</scope>
    <source>
        <strain evidence="3 4">DSM 23969</strain>
    </source>
</reference>
<sequence>MMYIGVMATVTTDQARTSRLNMRLTPEQRKAIDMAAALKGSSITQWAINHLVADARRDIQEETVMTLPSKSFDEFLQALDKPMPKSAKDLIELEPEWL</sequence>
<protein>
    <recommendedName>
        <fullName evidence="5">DUF1778 domain-containing protein</fullName>
    </recommendedName>
</protein>
<accession>A0A086ZN34</accession>
<keyword evidence="4" id="KW-1185">Reference proteome</keyword>
<comment type="similarity">
    <text evidence="2">Belongs to the TacA antitoxin family.</text>
</comment>
<proteinExistence type="inferred from homology"/>
<dbReference type="EMBL" id="JGYN01000030">
    <property type="protein sequence ID" value="KFI47934.1"/>
    <property type="molecule type" value="Genomic_DNA"/>
</dbReference>
<dbReference type="STRING" id="1437608.GCA_000771645_00778"/>
<evidence type="ECO:0008006" key="5">
    <source>
        <dbReference type="Google" id="ProtNLM"/>
    </source>
</evidence>
<gene>
    <name evidence="3" type="ORF">BBIA_0066</name>
</gene>
<dbReference type="InterPro" id="IPR014795">
    <property type="entry name" value="TacA_1-like"/>
</dbReference>
<comment type="caution">
    <text evidence="3">The sequence shown here is derived from an EMBL/GenBank/DDBJ whole genome shotgun (WGS) entry which is preliminary data.</text>
</comment>